<dbReference type="Pfam" id="PF01902">
    <property type="entry name" value="Diphthami_syn_2"/>
    <property type="match status" value="1"/>
</dbReference>
<protein>
    <submittedName>
        <fullName evidence="2">Putative ATP binding protein</fullName>
    </submittedName>
</protein>
<feature type="domain" description="Diphthamide synthase" evidence="1">
    <location>
        <begin position="2"/>
        <end position="218"/>
    </location>
</feature>
<reference evidence="2 3" key="1">
    <citation type="journal article" date="2019" name="Front. Microbiol.">
        <title>Ammonia Oxidation by the Arctic Terrestrial Thaumarchaeote Candidatus Nitrosocosmicus arcticus Is Stimulated by Increasing Temperatures.</title>
        <authorList>
            <person name="Alves R.J.E."/>
            <person name="Kerou M."/>
            <person name="Zappe A."/>
            <person name="Bittner R."/>
            <person name="Abby S.S."/>
            <person name="Schmidt H.A."/>
            <person name="Pfeifer K."/>
            <person name="Schleper C."/>
        </authorList>
    </citation>
    <scope>NUCLEOTIDE SEQUENCE [LARGE SCALE GENOMIC DNA]</scope>
    <source>
        <strain evidence="2 3">Kfb</strain>
    </source>
</reference>
<dbReference type="SUPFAM" id="SSF52402">
    <property type="entry name" value="Adenine nucleotide alpha hydrolases-like"/>
    <property type="match status" value="1"/>
</dbReference>
<dbReference type="CDD" id="cd01994">
    <property type="entry name" value="AANH_PF0828-like"/>
    <property type="match status" value="1"/>
</dbReference>
<evidence type="ECO:0000313" key="3">
    <source>
        <dbReference type="Proteomes" id="UP000315289"/>
    </source>
</evidence>
<dbReference type="InterPro" id="IPR030662">
    <property type="entry name" value="DPH6/MJ0570"/>
</dbReference>
<dbReference type="GO" id="GO:0017183">
    <property type="term" value="P:protein histidyl modification to diphthamide"/>
    <property type="evidence" value="ECO:0007669"/>
    <property type="project" value="TreeGrafter"/>
</dbReference>
<dbReference type="AlphaFoldDB" id="A0A557STC9"/>
<dbReference type="Proteomes" id="UP000315289">
    <property type="component" value="Unassembled WGS sequence"/>
</dbReference>
<organism evidence="2 3">
    <name type="scientific">Candidatus Nitrosocosmicus arcticus</name>
    <dbReference type="NCBI Taxonomy" id="2035267"/>
    <lineage>
        <taxon>Archaea</taxon>
        <taxon>Nitrososphaerota</taxon>
        <taxon>Nitrososphaeria</taxon>
        <taxon>Nitrososphaerales</taxon>
        <taxon>Nitrososphaeraceae</taxon>
        <taxon>Candidatus Nitrosocosmicus</taxon>
    </lineage>
</organism>
<dbReference type="Gene3D" id="3.90.1490.10">
    <property type="entry name" value="putative n-type atp pyrophosphatase, domain 2"/>
    <property type="match status" value="1"/>
</dbReference>
<name>A0A557STC9_9ARCH</name>
<dbReference type="InterPro" id="IPR022427">
    <property type="entry name" value="MJ0570_ATP-bd"/>
</dbReference>
<dbReference type="EMBL" id="VOAH01000011">
    <property type="protein sequence ID" value="TVP39859.1"/>
    <property type="molecule type" value="Genomic_DNA"/>
</dbReference>
<accession>A0A557STC9</accession>
<dbReference type="NCBIfam" id="TIGR03679">
    <property type="entry name" value="arCOG00187"/>
    <property type="match status" value="1"/>
</dbReference>
<evidence type="ECO:0000313" key="2">
    <source>
        <dbReference type="EMBL" id="TVP39859.1"/>
    </source>
</evidence>
<sequence length="226" mass="25695">MAGLFSGGKDSTFAILKTTLQKHDLCCIMTMHPSTDDSLLFHYPTTNLLGKISRAIGVPVIERFCGVAEKNYEVKELTQLIKTAVDEFSIDGLVNGCISSKFQLNIFQDICDKLNIRLISPLWNVNSDYYYEQLLGQGFEIMITRVAALGLDSSWLGKIITRDNYSTLKKLSHKYQFNMTFEGGEAETLVLDCPLYKKRIYVKDHIITWDGIRGMFEILDIDLIEK</sequence>
<dbReference type="NCBIfam" id="TIGR00290">
    <property type="entry name" value="MJ0570_dom"/>
    <property type="match status" value="1"/>
</dbReference>
<dbReference type="PANTHER" id="PTHR12196">
    <property type="entry name" value="DOMAIN OF UNKNOWN FUNCTION 71 DUF71 -CONTAINING PROTEIN"/>
    <property type="match status" value="1"/>
</dbReference>
<dbReference type="InterPro" id="IPR002761">
    <property type="entry name" value="Diphthami_syn_dom"/>
</dbReference>
<dbReference type="PIRSF" id="PIRSF039123">
    <property type="entry name" value="Diphthamide_synthase"/>
    <property type="match status" value="1"/>
</dbReference>
<proteinExistence type="predicted"/>
<dbReference type="GO" id="GO:0017178">
    <property type="term" value="F:diphthine-ammonia ligase activity"/>
    <property type="evidence" value="ECO:0007669"/>
    <property type="project" value="TreeGrafter"/>
</dbReference>
<evidence type="ECO:0000259" key="1">
    <source>
        <dbReference type="Pfam" id="PF01902"/>
    </source>
</evidence>
<dbReference type="InterPro" id="IPR014729">
    <property type="entry name" value="Rossmann-like_a/b/a_fold"/>
</dbReference>
<gene>
    <name evidence="2" type="ORF">NARC_110071</name>
</gene>
<keyword evidence="3" id="KW-1185">Reference proteome</keyword>
<comment type="caution">
    <text evidence="2">The sequence shown here is derived from an EMBL/GenBank/DDBJ whole genome shotgun (WGS) entry which is preliminary data.</text>
</comment>
<dbReference type="RefSeq" id="WP_261377892.1">
    <property type="nucleotide sequence ID" value="NZ_ML675587.1"/>
</dbReference>
<dbReference type="Gene3D" id="3.40.50.620">
    <property type="entry name" value="HUPs"/>
    <property type="match status" value="1"/>
</dbReference>
<dbReference type="PANTHER" id="PTHR12196:SF2">
    <property type="entry name" value="DIPHTHINE--AMMONIA LIGASE"/>
    <property type="match status" value="1"/>
</dbReference>